<evidence type="ECO:0000313" key="2">
    <source>
        <dbReference type="Proteomes" id="UP000242188"/>
    </source>
</evidence>
<gene>
    <name evidence="1" type="ORF">KP79_PYT05761</name>
</gene>
<dbReference type="EMBL" id="NEDP02002932">
    <property type="protein sequence ID" value="OWF49844.1"/>
    <property type="molecule type" value="Genomic_DNA"/>
</dbReference>
<protein>
    <submittedName>
        <fullName evidence="1">Uncharacterized protein</fullName>
    </submittedName>
</protein>
<proteinExistence type="predicted"/>
<name>A0A210QM98_MIZYE</name>
<accession>A0A210QM98</accession>
<organism evidence="1 2">
    <name type="scientific">Mizuhopecten yessoensis</name>
    <name type="common">Japanese scallop</name>
    <name type="synonym">Patinopecten yessoensis</name>
    <dbReference type="NCBI Taxonomy" id="6573"/>
    <lineage>
        <taxon>Eukaryota</taxon>
        <taxon>Metazoa</taxon>
        <taxon>Spiralia</taxon>
        <taxon>Lophotrochozoa</taxon>
        <taxon>Mollusca</taxon>
        <taxon>Bivalvia</taxon>
        <taxon>Autobranchia</taxon>
        <taxon>Pteriomorphia</taxon>
        <taxon>Pectinida</taxon>
        <taxon>Pectinoidea</taxon>
        <taxon>Pectinidae</taxon>
        <taxon>Mizuhopecten</taxon>
    </lineage>
</organism>
<dbReference type="AlphaFoldDB" id="A0A210QM98"/>
<evidence type="ECO:0000313" key="1">
    <source>
        <dbReference type="EMBL" id="OWF49844.1"/>
    </source>
</evidence>
<keyword evidence="2" id="KW-1185">Reference proteome</keyword>
<sequence>MFTAIIVYSLNDNSLVSSTRFRLHSLLVPQRTQQQYHGRCVKAREKQQGIKGQGFQGHRDISTQGIQGHLDISAQGIQGHLDLRYPRPPRHKVSKATSTQGIQEQLDASKPDNTWMHQHKLSRYKDNSRHFQGYKDNLRHFQGNKVVKLLPALI</sequence>
<reference evidence="1 2" key="1">
    <citation type="journal article" date="2017" name="Nat. Ecol. Evol.">
        <title>Scallop genome provides insights into evolution of bilaterian karyotype and development.</title>
        <authorList>
            <person name="Wang S."/>
            <person name="Zhang J."/>
            <person name="Jiao W."/>
            <person name="Li J."/>
            <person name="Xun X."/>
            <person name="Sun Y."/>
            <person name="Guo X."/>
            <person name="Huan P."/>
            <person name="Dong B."/>
            <person name="Zhang L."/>
            <person name="Hu X."/>
            <person name="Sun X."/>
            <person name="Wang J."/>
            <person name="Zhao C."/>
            <person name="Wang Y."/>
            <person name="Wang D."/>
            <person name="Huang X."/>
            <person name="Wang R."/>
            <person name="Lv J."/>
            <person name="Li Y."/>
            <person name="Zhang Z."/>
            <person name="Liu B."/>
            <person name="Lu W."/>
            <person name="Hui Y."/>
            <person name="Liang J."/>
            <person name="Zhou Z."/>
            <person name="Hou R."/>
            <person name="Li X."/>
            <person name="Liu Y."/>
            <person name="Li H."/>
            <person name="Ning X."/>
            <person name="Lin Y."/>
            <person name="Zhao L."/>
            <person name="Xing Q."/>
            <person name="Dou J."/>
            <person name="Li Y."/>
            <person name="Mao J."/>
            <person name="Guo H."/>
            <person name="Dou H."/>
            <person name="Li T."/>
            <person name="Mu C."/>
            <person name="Jiang W."/>
            <person name="Fu Q."/>
            <person name="Fu X."/>
            <person name="Miao Y."/>
            <person name="Liu J."/>
            <person name="Yu Q."/>
            <person name="Li R."/>
            <person name="Liao H."/>
            <person name="Li X."/>
            <person name="Kong Y."/>
            <person name="Jiang Z."/>
            <person name="Chourrout D."/>
            <person name="Li R."/>
            <person name="Bao Z."/>
        </authorList>
    </citation>
    <scope>NUCLEOTIDE SEQUENCE [LARGE SCALE GENOMIC DNA]</scope>
    <source>
        <strain evidence="1 2">PY_sf001</strain>
    </source>
</reference>
<dbReference type="Proteomes" id="UP000242188">
    <property type="component" value="Unassembled WGS sequence"/>
</dbReference>
<comment type="caution">
    <text evidence="1">The sequence shown here is derived from an EMBL/GenBank/DDBJ whole genome shotgun (WGS) entry which is preliminary data.</text>
</comment>